<evidence type="ECO:0007829" key="5">
    <source>
        <dbReference type="PeptideAtlas" id="G5ED04"/>
    </source>
</evidence>
<sequence>MGDDAYNSAVEASERRLSNLRAFNRESINELQNKIVNEQTQHVERIAQKEENHRQDMLQNFKSSLAERKAAEERHNKAIEELKRSHKNDKKKLESELESIKRKGEKDVREIEQQREALEKQRTEDLVNHQETMRKLNETKFEAIKKKRDEQQTLKMEEMDEKSKRMAIEHQTRMTNIEDTQNMQLGIESSNASLAMIKKLKNSIDVVNKTTELLQELKNTCEDKDQDYHATAIKAIKYYTGEIEMAKSKFDFQIQQLKSNMYDEREADPRVVDGCLEMANKMKRCMESSDIRLVCSTLPRLAAKQDHGRISGILEKIDNLTRDMVAIREETESNSIKWRRISTSSASASTNAIGN</sequence>
<keyword evidence="1" id="KW-0175">Coiled coil</keyword>
<dbReference type="PhylomeDB" id="G5ED04"/>
<dbReference type="FunCoup" id="G5ED04">
    <property type="interactions" value="5"/>
</dbReference>
<dbReference type="EMBL" id="BX284601">
    <property type="protein sequence ID" value="CAB07365.2"/>
    <property type="molecule type" value="Genomic_DNA"/>
</dbReference>
<evidence type="ECO:0000313" key="4">
    <source>
        <dbReference type="WormBase" id="F22G12.1"/>
    </source>
</evidence>
<dbReference type="SMR" id="G5ED04"/>
<evidence type="ECO:0000313" key="2">
    <source>
        <dbReference type="EMBL" id="CAB07365.2"/>
    </source>
</evidence>
<dbReference type="RefSeq" id="NP_493302.2">
    <property type="nucleotide sequence ID" value="NM_060901.4"/>
</dbReference>
<dbReference type="WormBase" id="F22G12.1">
    <property type="protein sequence ID" value="CE39571"/>
    <property type="gene ID" value="WBGene00009061"/>
    <property type="gene designation" value="pals-14"/>
</dbReference>
<evidence type="ECO:0000256" key="1">
    <source>
        <dbReference type="SAM" id="Coils"/>
    </source>
</evidence>
<organism evidence="2 3">
    <name type="scientific">Caenorhabditis elegans</name>
    <dbReference type="NCBI Taxonomy" id="6239"/>
    <lineage>
        <taxon>Eukaryota</taxon>
        <taxon>Metazoa</taxon>
        <taxon>Ecdysozoa</taxon>
        <taxon>Nematoda</taxon>
        <taxon>Chromadorea</taxon>
        <taxon>Rhabditida</taxon>
        <taxon>Rhabditina</taxon>
        <taxon>Rhabditomorpha</taxon>
        <taxon>Rhabditoidea</taxon>
        <taxon>Rhabditidae</taxon>
        <taxon>Peloderinae</taxon>
        <taxon>Caenorhabditis</taxon>
    </lineage>
</organism>
<dbReference type="CTD" id="184866"/>
<dbReference type="STRING" id="6239.F22G12.1.1"/>
<dbReference type="PeptideAtlas" id="G5ED04"/>
<dbReference type="HOGENOM" id="CLU_790469_0_0_1"/>
<dbReference type="PaxDb" id="6239-F22G12.1"/>
<keyword evidence="3" id="KW-1185">Reference proteome</keyword>
<evidence type="ECO:0000313" key="3">
    <source>
        <dbReference type="Proteomes" id="UP000001940"/>
    </source>
</evidence>
<feature type="coiled-coil region" evidence="1">
    <location>
        <begin position="68"/>
        <end position="128"/>
    </location>
</feature>
<dbReference type="PIR" id="T21277">
    <property type="entry name" value="T21277"/>
</dbReference>
<keyword evidence="5" id="KW-1267">Proteomics identification</keyword>
<dbReference type="InParanoid" id="G5ED04"/>
<dbReference type="Bgee" id="WBGene00009061">
    <property type="expression patterns" value="Expressed in larva and 1 other cell type or tissue"/>
</dbReference>
<accession>G5ED04</accession>
<proteinExistence type="evidence at protein level"/>
<reference evidence="2 3" key="1">
    <citation type="journal article" date="1998" name="Science">
        <title>Genome sequence of the nematode C. elegans: a platform for investigating biology.</title>
        <authorList>
            <consortium name="The C. elegans sequencing consortium"/>
            <person name="Sulson J.E."/>
            <person name="Waterston R."/>
        </authorList>
    </citation>
    <scope>NUCLEOTIDE SEQUENCE [LARGE SCALE GENOMIC DNA]</scope>
    <source>
        <strain evidence="2 3">Bristol N2</strain>
    </source>
</reference>
<dbReference type="AlphaFoldDB" id="G5ED04"/>
<dbReference type="GeneID" id="184866"/>
<name>G5ED04_CAEEL</name>
<dbReference type="Proteomes" id="UP000001940">
    <property type="component" value="Chromosome I"/>
</dbReference>
<gene>
    <name evidence="2 4" type="primary">pals-14</name>
    <name evidence="2" type="ORF">CELE_F22G12.1</name>
    <name evidence="4" type="ORF">F22G12.1</name>
</gene>
<dbReference type="KEGG" id="cel:CELE_F22G12.1"/>
<dbReference type="OMA" id="CLEMANK"/>
<dbReference type="AGR" id="WB:WBGene00009061"/>
<protein>
    <submittedName>
        <fullName evidence="2">Protein containing ALS2cr12 (ALS2CR12) signature</fullName>
    </submittedName>
</protein>